<sequence>MLSSFLSVLSGAYTPIRRHILMKYCTLGRSGLAISKLALGTMYFGEETPEPEAFAIIDTFLEAGGTLIDTSDVYVGGQAEQIVGRWFASRPRDVTDQVVLATKGRYPTGTDVNSQGLSRQHLHRTLDSSLRHLNVEAIDLYQLHATDPLTPVEETLSFLDDAVRAGKIHYVGLSNFNGWEIQRIVSTAQAMGVTVPISHQPQYNLLSREIEWEIVPAAIHNGLGLLPWSPLAGGLLTGKYRRDTTPEPNTRGGSDNPLYQWSTAEFVGTDRAWATIDAVREIASEMAATPSQVALAWLMGQPGIAAPICGARTVAHIKDNLGSVDLTLDKAATSRLEKLSLPRPEKTYPYGSFGNAMRTRFVDKAEHPVGKVVGEGSSDPLSGKPI</sequence>
<proteinExistence type="predicted"/>
<evidence type="ECO:0000313" key="3">
    <source>
        <dbReference type="EMBL" id="KPW98646.1"/>
    </source>
</evidence>
<evidence type="ECO:0000259" key="2">
    <source>
        <dbReference type="Pfam" id="PF00248"/>
    </source>
</evidence>
<dbReference type="AlphaFoldDB" id="A0A0N8R6Q5"/>
<dbReference type="InterPro" id="IPR023210">
    <property type="entry name" value="NADP_OxRdtase_dom"/>
</dbReference>
<dbReference type="FunFam" id="3.20.20.100:FF:000004">
    <property type="entry name" value="Oxidoreductase, aldo/keto reductase"/>
    <property type="match status" value="1"/>
</dbReference>
<dbReference type="PANTHER" id="PTHR43364:SF4">
    <property type="entry name" value="NAD(P)-LINKED OXIDOREDUCTASE SUPERFAMILY PROTEIN"/>
    <property type="match status" value="1"/>
</dbReference>
<organism evidence="3 4">
    <name type="scientific">Pseudomonas syringae pv. castaneae</name>
    <dbReference type="NCBI Taxonomy" id="264450"/>
    <lineage>
        <taxon>Bacteria</taxon>
        <taxon>Pseudomonadati</taxon>
        <taxon>Pseudomonadota</taxon>
        <taxon>Gammaproteobacteria</taxon>
        <taxon>Pseudomonadales</taxon>
        <taxon>Pseudomonadaceae</taxon>
        <taxon>Pseudomonas</taxon>
        <taxon>Pseudomonas syringae</taxon>
    </lineage>
</organism>
<name>A0A0N8R6Q5_PSESX</name>
<dbReference type="GO" id="GO:0016491">
    <property type="term" value="F:oxidoreductase activity"/>
    <property type="evidence" value="ECO:0007669"/>
    <property type="project" value="UniProtKB-KW"/>
</dbReference>
<accession>A0A0N8R6Q5</accession>
<dbReference type="InterPro" id="IPR036812">
    <property type="entry name" value="NAD(P)_OxRdtase_dom_sf"/>
</dbReference>
<protein>
    <submittedName>
        <fullName evidence="3">Oxidoreductase, aldo/keto reductase family</fullName>
    </submittedName>
</protein>
<dbReference type="PANTHER" id="PTHR43364">
    <property type="entry name" value="NADH-SPECIFIC METHYLGLYOXAL REDUCTASE-RELATED"/>
    <property type="match status" value="1"/>
</dbReference>
<dbReference type="InterPro" id="IPR050523">
    <property type="entry name" value="AKR_Detox_Biosynth"/>
</dbReference>
<feature type="domain" description="NADP-dependent oxidoreductase" evidence="2">
    <location>
        <begin position="36"/>
        <end position="339"/>
    </location>
</feature>
<evidence type="ECO:0000256" key="1">
    <source>
        <dbReference type="ARBA" id="ARBA00023002"/>
    </source>
</evidence>
<dbReference type="Pfam" id="PF00248">
    <property type="entry name" value="Aldo_ket_red"/>
    <property type="match status" value="1"/>
</dbReference>
<keyword evidence="1" id="KW-0560">Oxidoreductase</keyword>
<comment type="caution">
    <text evidence="3">The sequence shown here is derived from an EMBL/GenBank/DDBJ whole genome shotgun (WGS) entry which is preliminary data.</text>
</comment>
<dbReference type="SUPFAM" id="SSF51430">
    <property type="entry name" value="NAD(P)-linked oxidoreductase"/>
    <property type="match status" value="1"/>
</dbReference>
<gene>
    <name evidence="3" type="ORF">ALO79_00805</name>
</gene>
<dbReference type="Proteomes" id="UP000050381">
    <property type="component" value="Unassembled WGS sequence"/>
</dbReference>
<dbReference type="PATRIC" id="fig|264450.4.peg.920"/>
<dbReference type="GO" id="GO:0005829">
    <property type="term" value="C:cytosol"/>
    <property type="evidence" value="ECO:0007669"/>
    <property type="project" value="TreeGrafter"/>
</dbReference>
<dbReference type="EMBL" id="LJQD01000102">
    <property type="protein sequence ID" value="KPW98646.1"/>
    <property type="molecule type" value="Genomic_DNA"/>
</dbReference>
<evidence type="ECO:0000313" key="4">
    <source>
        <dbReference type="Proteomes" id="UP000050381"/>
    </source>
</evidence>
<dbReference type="Gene3D" id="3.20.20.100">
    <property type="entry name" value="NADP-dependent oxidoreductase domain"/>
    <property type="match status" value="1"/>
</dbReference>
<reference evidence="3 4" key="1">
    <citation type="submission" date="2015-09" db="EMBL/GenBank/DDBJ databases">
        <title>Genome announcement of multiple Pseudomonas syringae strains.</title>
        <authorList>
            <person name="Thakur S."/>
            <person name="Wang P.W."/>
            <person name="Gong Y."/>
            <person name="Weir B.S."/>
            <person name="Guttman D.S."/>
        </authorList>
    </citation>
    <scope>NUCLEOTIDE SEQUENCE [LARGE SCALE GENOMIC DNA]</scope>
    <source>
        <strain evidence="3 4">ICMP9419</strain>
    </source>
</reference>